<sequence>MDSIIDIAPGVTGSRDVLVLLPGAKDRPQDFVGHGFIQAVRERNLPIDVVAVDAHVDYYLEGNIVETLRHDIISALQEKKYCRIWVLGISIGGLGALSFARKYPALVEGVFLLAPFLGVRGTIAEVVRAGGLNNWNPGYIAPEDHERERLAWLKTFPSSEVPMPNIYLGYGKEDRYAPASILLAERLPPHHVLALNGGHDWQTWIALWRGLLDKDILPRLVVREQK</sequence>
<dbReference type="InterPro" id="IPR000801">
    <property type="entry name" value="Esterase-like"/>
</dbReference>
<evidence type="ECO:0000313" key="1">
    <source>
        <dbReference type="EMBL" id="TCV87468.1"/>
    </source>
</evidence>
<dbReference type="OrthoDB" id="5431193at2"/>
<name>A0A4R3Y924_9PROT</name>
<dbReference type="RefSeq" id="WP_124945552.1">
    <property type="nucleotide sequence ID" value="NZ_BHVT01000017.1"/>
</dbReference>
<protein>
    <submittedName>
        <fullName evidence="1">Pimeloyl-ACP methyl ester carboxylesterase</fullName>
    </submittedName>
</protein>
<reference evidence="1 2" key="1">
    <citation type="submission" date="2019-03" db="EMBL/GenBank/DDBJ databases">
        <title>Genomic Encyclopedia of Type Strains, Phase IV (KMG-IV): sequencing the most valuable type-strain genomes for metagenomic binning, comparative biology and taxonomic classification.</title>
        <authorList>
            <person name="Goeker M."/>
        </authorList>
    </citation>
    <scope>NUCLEOTIDE SEQUENCE [LARGE SCALE GENOMIC DNA]</scope>
    <source>
        <strain evidence="1 2">DSM 100309</strain>
    </source>
</reference>
<dbReference type="SUPFAM" id="SSF53474">
    <property type="entry name" value="alpha/beta-Hydrolases"/>
    <property type="match status" value="1"/>
</dbReference>
<evidence type="ECO:0000313" key="2">
    <source>
        <dbReference type="Proteomes" id="UP000295367"/>
    </source>
</evidence>
<accession>A0A4R3Y924</accession>
<dbReference type="Gene3D" id="3.40.50.1820">
    <property type="entry name" value="alpha/beta hydrolase"/>
    <property type="match status" value="1"/>
</dbReference>
<comment type="caution">
    <text evidence="1">The sequence shown here is derived from an EMBL/GenBank/DDBJ whole genome shotgun (WGS) entry which is preliminary data.</text>
</comment>
<gene>
    <name evidence="1" type="ORF">EDC63_105137</name>
</gene>
<dbReference type="EMBL" id="SMCO01000005">
    <property type="protein sequence ID" value="TCV87468.1"/>
    <property type="molecule type" value="Genomic_DNA"/>
</dbReference>
<proteinExistence type="predicted"/>
<keyword evidence="2" id="KW-1185">Reference proteome</keyword>
<dbReference type="Proteomes" id="UP000295367">
    <property type="component" value="Unassembled WGS sequence"/>
</dbReference>
<dbReference type="InterPro" id="IPR029058">
    <property type="entry name" value="AB_hydrolase_fold"/>
</dbReference>
<dbReference type="AlphaFoldDB" id="A0A4R3Y924"/>
<dbReference type="Pfam" id="PF00756">
    <property type="entry name" value="Esterase"/>
    <property type="match status" value="1"/>
</dbReference>
<organism evidence="1 2">
    <name type="scientific">Sulfurirhabdus autotrophica</name>
    <dbReference type="NCBI Taxonomy" id="1706046"/>
    <lineage>
        <taxon>Bacteria</taxon>
        <taxon>Pseudomonadati</taxon>
        <taxon>Pseudomonadota</taxon>
        <taxon>Betaproteobacteria</taxon>
        <taxon>Nitrosomonadales</taxon>
        <taxon>Sulfuricellaceae</taxon>
        <taxon>Sulfurirhabdus</taxon>
    </lineage>
</organism>